<dbReference type="AlphaFoldDB" id="A0A8A3PFP8"/>
<evidence type="ECO:0000313" key="1">
    <source>
        <dbReference type="EMBL" id="QSZ33998.1"/>
    </source>
</evidence>
<proteinExistence type="predicted"/>
<reference evidence="1" key="1">
    <citation type="submission" date="2020-10" db="EMBL/GenBank/DDBJ databases">
        <title>Genome Sequence of Monilinia vaccinii-corymbosi Sheds Light on Mummy Berry Disease Infection of Blueberry and Mating Type.</title>
        <authorList>
            <person name="Yow A.G."/>
            <person name="Zhang Y."/>
            <person name="Bansal K."/>
            <person name="Eacker S.M."/>
            <person name="Sullivan S."/>
            <person name="Liachko I."/>
            <person name="Cubeta M.A."/>
            <person name="Rollins J.A."/>
            <person name="Ashrafi H."/>
        </authorList>
    </citation>
    <scope>NUCLEOTIDE SEQUENCE</scope>
    <source>
        <strain evidence="1">RL-1</strain>
    </source>
</reference>
<organism evidence="1 2">
    <name type="scientific">Monilinia vaccinii-corymbosi</name>
    <dbReference type="NCBI Taxonomy" id="61207"/>
    <lineage>
        <taxon>Eukaryota</taxon>
        <taxon>Fungi</taxon>
        <taxon>Dikarya</taxon>
        <taxon>Ascomycota</taxon>
        <taxon>Pezizomycotina</taxon>
        <taxon>Leotiomycetes</taxon>
        <taxon>Helotiales</taxon>
        <taxon>Sclerotiniaceae</taxon>
        <taxon>Monilinia</taxon>
    </lineage>
</organism>
<dbReference type="Proteomes" id="UP000672032">
    <property type="component" value="Chromosome 4"/>
</dbReference>
<dbReference type="EMBL" id="CP063408">
    <property type="protein sequence ID" value="QSZ33998.1"/>
    <property type="molecule type" value="Genomic_DNA"/>
</dbReference>
<keyword evidence="2" id="KW-1185">Reference proteome</keyword>
<gene>
    <name evidence="1" type="ORF">DSL72_005578</name>
</gene>
<evidence type="ECO:0000313" key="2">
    <source>
        <dbReference type="Proteomes" id="UP000672032"/>
    </source>
</evidence>
<protein>
    <submittedName>
        <fullName evidence="1">Uncharacterized protein</fullName>
    </submittedName>
</protein>
<name>A0A8A3PFP8_9HELO</name>
<sequence>MIELRPIEGNCSADSAEKTTEGLEAIGLVPVDVHDIAGFDAVMRISSLGIRTNSEDRFRELGIRAARQWCGRSDVPRKGERHCASRLPAWTFASVQQARKAKGCLL</sequence>
<accession>A0A8A3PFP8</accession>